<feature type="domain" description="Type 4 fimbrial biogenesis protein PilX N-terminal" evidence="2">
    <location>
        <begin position="15"/>
        <end position="63"/>
    </location>
</feature>
<evidence type="ECO:0000256" key="1">
    <source>
        <dbReference type="SAM" id="Phobius"/>
    </source>
</evidence>
<proteinExistence type="predicted"/>
<dbReference type="InterPro" id="IPR025746">
    <property type="entry name" value="PilX_N_dom"/>
</dbReference>
<protein>
    <recommendedName>
        <fullName evidence="2">Type 4 fimbrial biogenesis protein PilX N-terminal domain-containing protein</fullName>
    </recommendedName>
</protein>
<feature type="transmembrane region" description="Helical" evidence="1">
    <location>
        <begin position="16"/>
        <end position="36"/>
    </location>
</feature>
<dbReference type="EMBL" id="DSUH01000220">
    <property type="protein sequence ID" value="HGU33042.1"/>
    <property type="molecule type" value="Genomic_DNA"/>
</dbReference>
<dbReference type="AlphaFoldDB" id="A0A7C4MMN5"/>
<sequence>MKPICFLPCLRKENGSTMLIALIFMVLMTLIGLVAANTSTLETMIASADANKRGAFFAAEAGVDHVIAVLRPLFITNNQSQLATRVASGGSAENLSWSFALNGTAGVSSATTPTTGSGWRGKFDAGAPWITNFNLGNGYTYNVRVWNNNDGGGTATDNDATLIIGALATGPSNTRAAIEVSLFGDLTNISPAITYTAQAGGGSGKNYNASDVGAISQSNIGNIASVGSP</sequence>
<reference evidence="3" key="1">
    <citation type="journal article" date="2020" name="mSystems">
        <title>Genome- and Community-Level Interaction Insights into Carbon Utilization and Element Cycling Functions of Hydrothermarchaeota in Hydrothermal Sediment.</title>
        <authorList>
            <person name="Zhou Z."/>
            <person name="Liu Y."/>
            <person name="Xu W."/>
            <person name="Pan J."/>
            <person name="Luo Z.H."/>
            <person name="Li M."/>
        </authorList>
    </citation>
    <scope>NUCLEOTIDE SEQUENCE [LARGE SCALE GENOMIC DNA]</scope>
    <source>
        <strain evidence="3">SpSt-477</strain>
    </source>
</reference>
<keyword evidence="1" id="KW-0472">Membrane</keyword>
<keyword evidence="1" id="KW-1133">Transmembrane helix</keyword>
<evidence type="ECO:0000259" key="2">
    <source>
        <dbReference type="Pfam" id="PF14341"/>
    </source>
</evidence>
<dbReference type="Pfam" id="PF14341">
    <property type="entry name" value="PilX_N"/>
    <property type="match status" value="1"/>
</dbReference>
<keyword evidence="1" id="KW-0812">Transmembrane</keyword>
<name>A0A7C4MMN5_9BACT</name>
<evidence type="ECO:0000313" key="3">
    <source>
        <dbReference type="EMBL" id="HGU33042.1"/>
    </source>
</evidence>
<comment type="caution">
    <text evidence="3">The sequence shown here is derived from an EMBL/GenBank/DDBJ whole genome shotgun (WGS) entry which is preliminary data.</text>
</comment>
<accession>A0A7C4MMN5</accession>
<gene>
    <name evidence="3" type="ORF">ENS29_09330</name>
</gene>
<organism evidence="3">
    <name type="scientific">Desulfatirhabdium butyrativorans</name>
    <dbReference type="NCBI Taxonomy" id="340467"/>
    <lineage>
        <taxon>Bacteria</taxon>
        <taxon>Pseudomonadati</taxon>
        <taxon>Thermodesulfobacteriota</taxon>
        <taxon>Desulfobacteria</taxon>
        <taxon>Desulfobacterales</taxon>
        <taxon>Desulfatirhabdiaceae</taxon>
        <taxon>Desulfatirhabdium</taxon>
    </lineage>
</organism>